<proteinExistence type="inferred from homology"/>
<keyword evidence="5" id="KW-0410">Iron transport</keyword>
<dbReference type="Pfam" id="PF00593">
    <property type="entry name" value="TonB_dep_Rec_b-barrel"/>
    <property type="match status" value="1"/>
</dbReference>
<dbReference type="EMBL" id="JACGXS010000006">
    <property type="protein sequence ID" value="MBA8682616.1"/>
    <property type="molecule type" value="Genomic_DNA"/>
</dbReference>
<dbReference type="PANTHER" id="PTHR30069">
    <property type="entry name" value="TONB-DEPENDENT OUTER MEMBRANE RECEPTOR"/>
    <property type="match status" value="1"/>
</dbReference>
<comment type="similarity">
    <text evidence="2 12 14">Belongs to the TonB-dependent receptor family.</text>
</comment>
<evidence type="ECO:0000256" key="10">
    <source>
        <dbReference type="ARBA" id="ARBA00023136"/>
    </source>
</evidence>
<dbReference type="Gene3D" id="2.170.130.10">
    <property type="entry name" value="TonB-dependent receptor, plug domain"/>
    <property type="match status" value="1"/>
</dbReference>
<evidence type="ECO:0000256" key="2">
    <source>
        <dbReference type="ARBA" id="ARBA00009810"/>
    </source>
</evidence>
<organism evidence="17 18">
    <name type="scientific">Stenotrophomonas tumulicola</name>
    <dbReference type="NCBI Taxonomy" id="1685415"/>
    <lineage>
        <taxon>Bacteria</taxon>
        <taxon>Pseudomonadati</taxon>
        <taxon>Pseudomonadota</taxon>
        <taxon>Gammaproteobacteria</taxon>
        <taxon>Lysobacterales</taxon>
        <taxon>Lysobacteraceae</taxon>
        <taxon>Stenotrophomonas</taxon>
    </lineage>
</organism>
<reference evidence="17 18" key="1">
    <citation type="submission" date="2020-08" db="EMBL/GenBank/DDBJ databases">
        <title>Stenotrophomonas tumulicola JCM 30961.</title>
        <authorList>
            <person name="Deng Y."/>
        </authorList>
    </citation>
    <scope>NUCLEOTIDE SEQUENCE [LARGE SCALE GENOMIC DNA]</scope>
    <source>
        <strain evidence="17 18">JCM 30961</strain>
    </source>
</reference>
<dbReference type="Proteomes" id="UP000547058">
    <property type="component" value="Unassembled WGS sequence"/>
</dbReference>
<dbReference type="PANTHER" id="PTHR30069:SF41">
    <property type="entry name" value="HEME_HEMOPEXIN UTILIZATION PROTEIN C"/>
    <property type="match status" value="1"/>
</dbReference>
<keyword evidence="6 12" id="KW-0812">Transmembrane</keyword>
<evidence type="ECO:0000259" key="16">
    <source>
        <dbReference type="SMART" id="SM00965"/>
    </source>
</evidence>
<dbReference type="GO" id="GO:0009279">
    <property type="term" value="C:cell outer membrane"/>
    <property type="evidence" value="ECO:0007669"/>
    <property type="project" value="UniProtKB-SubCell"/>
</dbReference>
<comment type="caution">
    <text evidence="17">The sequence shown here is derived from an EMBL/GenBank/DDBJ whole genome shotgun (WGS) entry which is preliminary data.</text>
</comment>
<dbReference type="InterPro" id="IPR039426">
    <property type="entry name" value="TonB-dep_rcpt-like"/>
</dbReference>
<dbReference type="InterPro" id="IPR010917">
    <property type="entry name" value="TonB_rcpt_CS"/>
</dbReference>
<name>A0A7W3FN37_9GAMM</name>
<keyword evidence="18" id="KW-1185">Reference proteome</keyword>
<gene>
    <name evidence="17" type="ORF">H4O11_12470</name>
</gene>
<keyword evidence="11 12" id="KW-0998">Cell outer membrane</keyword>
<evidence type="ECO:0000313" key="17">
    <source>
        <dbReference type="EMBL" id="MBA8682616.1"/>
    </source>
</evidence>
<evidence type="ECO:0000256" key="15">
    <source>
        <dbReference type="SAM" id="SignalP"/>
    </source>
</evidence>
<dbReference type="InterPro" id="IPR012910">
    <property type="entry name" value="Plug_dom"/>
</dbReference>
<keyword evidence="3 12" id="KW-0813">Transport</keyword>
<keyword evidence="9 14" id="KW-0798">TonB box</keyword>
<dbReference type="InterPro" id="IPR037066">
    <property type="entry name" value="Plug_dom_sf"/>
</dbReference>
<dbReference type="SMART" id="SM00965">
    <property type="entry name" value="STN"/>
    <property type="match status" value="1"/>
</dbReference>
<feature type="signal peptide" evidence="15">
    <location>
        <begin position="1"/>
        <end position="31"/>
    </location>
</feature>
<evidence type="ECO:0000256" key="3">
    <source>
        <dbReference type="ARBA" id="ARBA00022448"/>
    </source>
</evidence>
<dbReference type="AlphaFoldDB" id="A0A7W3FN37"/>
<evidence type="ECO:0000256" key="7">
    <source>
        <dbReference type="ARBA" id="ARBA00022729"/>
    </source>
</evidence>
<keyword evidence="5" id="KW-0406">Ion transport</keyword>
<evidence type="ECO:0000256" key="4">
    <source>
        <dbReference type="ARBA" id="ARBA00022452"/>
    </source>
</evidence>
<keyword evidence="8" id="KW-0408">Iron</keyword>
<keyword evidence="7 15" id="KW-0732">Signal</keyword>
<keyword evidence="17" id="KW-0675">Receptor</keyword>
<dbReference type="RefSeq" id="WP_182339757.1">
    <property type="nucleotide sequence ID" value="NZ_JACGXS010000006.1"/>
</dbReference>
<dbReference type="InterPro" id="IPR036942">
    <property type="entry name" value="Beta-barrel_TonB_sf"/>
</dbReference>
<comment type="subcellular location">
    <subcellularLocation>
        <location evidence="1 12">Cell outer membrane</location>
        <topology evidence="1 12">Multi-pass membrane protein</topology>
    </subcellularLocation>
</comment>
<dbReference type="PROSITE" id="PS52016">
    <property type="entry name" value="TONB_DEPENDENT_REC_3"/>
    <property type="match status" value="1"/>
</dbReference>
<evidence type="ECO:0000256" key="6">
    <source>
        <dbReference type="ARBA" id="ARBA00022692"/>
    </source>
</evidence>
<dbReference type="GO" id="GO:0044718">
    <property type="term" value="P:siderophore transmembrane transport"/>
    <property type="evidence" value="ECO:0007669"/>
    <property type="project" value="TreeGrafter"/>
</dbReference>
<evidence type="ECO:0000256" key="8">
    <source>
        <dbReference type="ARBA" id="ARBA00023004"/>
    </source>
</evidence>
<feature type="chain" id="PRO_5030768988" evidence="15">
    <location>
        <begin position="32"/>
        <end position="1059"/>
    </location>
</feature>
<evidence type="ECO:0000256" key="1">
    <source>
        <dbReference type="ARBA" id="ARBA00004571"/>
    </source>
</evidence>
<evidence type="ECO:0000256" key="14">
    <source>
        <dbReference type="RuleBase" id="RU003357"/>
    </source>
</evidence>
<evidence type="ECO:0000256" key="11">
    <source>
        <dbReference type="ARBA" id="ARBA00023237"/>
    </source>
</evidence>
<sequence length="1059" mass="117044">MRASAPLRYRTCLRSLLAVNILLALSAPALAQAPASPAGAESVIRFDLPPQSLDTALTRLADQADVRILFASDDVAGVQGKPITGSFTAGQALARLLDGTGLAWRWREPGIVVVGRGAAPNGQQVGEGVVTTDSLTVAGQRAEAATGAQRDVKGYDDVYDLDISTSYIGRIEVERYKGKTPSDLVNGVPGVFSGDARNSGALDLNIRGIQGRGRVPVTIDGTEQALTVWRGYNGATNRNYIDPFLIGGIQIIKGPGMVRNVTTGIGGAMAVKTLDVDDIVPEGERFGGEFKIEGSSNAVKPRLPSLHTGEDYRTVDGYPQNSGVTPNDDLTLRVTPKTGGGGHNVFEGEDYAYRLALGWKSDKLDLLGAYAYRERGNYFAGRHNAGYYSHEQANWVDDVISWLATRLPPGNEMTNTSSQMESWLFKATWRPSDDQELQFGYRDSLSHYGEIMPSRLFASSLPGSVQWPLSRVDGKAYNLEYTFTPKDNRWIDLYANLWRTDTLSATYSAGGFPNYAEGAHRDDVILRNTAISNATNTRNGITLSNKFGITDALDLTVGGEFQHEKLRSNDVISPNDGWRSYPRAGRREEWNASFNFDWRPTDWLQVSAGMRYVDYWAYDDYVAENPGRFVNSATVSRQASYWTQRTEFDQAEYDLIAEAVAEAEANREAFEADGIDLDALIKEAWDALQVRTVRDEHNLPWEPNADGKYSAATNPCLNGQFLQDAQQYLQAGGGLSTSNGGDGSYCSTSPVNEYVTATAEKKRGHRWVPAFSTTVNFSDYDRAYFRYTEAVRFPSLFESTIGFSANINPFRGLKPEHAYNWEVAYVHDFSHLLQAEGRADVKLAYYSNKTRNVIERDNRLSFSNIDKQNIRGVELTGRYDGGRFFTDLGMNYMLENEVCDASHALLTSIPNGENVDIDGNASNIFLPDCVKYGFLQGYLLTQATPEFSANWSLGGRFLEKRLEIGGRVTFYSQYKNKDLDFYRANTISNGGGFLATSNFPYSWGETLLFDAYASYRLRDNLVLELAGTNLTDQYYIDPATRGLVAAPGRTLKLSLTAGF</sequence>
<keyword evidence="10 12" id="KW-0472">Membrane</keyword>
<dbReference type="PROSITE" id="PS01156">
    <property type="entry name" value="TONB_DEPENDENT_REC_2"/>
    <property type="match status" value="1"/>
</dbReference>
<evidence type="ECO:0000256" key="13">
    <source>
        <dbReference type="PROSITE-ProRule" id="PRU10144"/>
    </source>
</evidence>
<dbReference type="Gene3D" id="2.40.170.20">
    <property type="entry name" value="TonB-dependent receptor, beta-barrel domain"/>
    <property type="match status" value="1"/>
</dbReference>
<evidence type="ECO:0000256" key="12">
    <source>
        <dbReference type="PROSITE-ProRule" id="PRU01360"/>
    </source>
</evidence>
<dbReference type="InterPro" id="IPR000531">
    <property type="entry name" value="Beta-barrel_TonB"/>
</dbReference>
<dbReference type="Pfam" id="PF07715">
    <property type="entry name" value="Plug"/>
    <property type="match status" value="1"/>
</dbReference>
<dbReference type="InterPro" id="IPR011662">
    <property type="entry name" value="Secretin/TonB_short_N"/>
</dbReference>
<feature type="short sequence motif" description="TonB C-terminal box" evidence="13">
    <location>
        <begin position="1042"/>
        <end position="1059"/>
    </location>
</feature>
<evidence type="ECO:0000256" key="5">
    <source>
        <dbReference type="ARBA" id="ARBA00022496"/>
    </source>
</evidence>
<evidence type="ECO:0000313" key="18">
    <source>
        <dbReference type="Proteomes" id="UP000547058"/>
    </source>
</evidence>
<dbReference type="SUPFAM" id="SSF56935">
    <property type="entry name" value="Porins"/>
    <property type="match status" value="1"/>
</dbReference>
<feature type="domain" description="Secretin/TonB short N-terminal" evidence="16">
    <location>
        <begin position="66"/>
        <end position="117"/>
    </location>
</feature>
<evidence type="ECO:0000256" key="9">
    <source>
        <dbReference type="ARBA" id="ARBA00023077"/>
    </source>
</evidence>
<dbReference type="GO" id="GO:0015344">
    <property type="term" value="F:siderophore uptake transmembrane transporter activity"/>
    <property type="evidence" value="ECO:0007669"/>
    <property type="project" value="TreeGrafter"/>
</dbReference>
<keyword evidence="4 12" id="KW-1134">Transmembrane beta strand</keyword>
<accession>A0A7W3FN37</accession>
<dbReference type="Gene3D" id="3.55.50.30">
    <property type="match status" value="1"/>
</dbReference>
<protein>
    <submittedName>
        <fullName evidence="17">TonB-dependent receptor</fullName>
    </submittedName>
</protein>